<dbReference type="EMBL" id="JASCTH010000008">
    <property type="protein sequence ID" value="MDI6099763.1"/>
    <property type="molecule type" value="Genomic_DNA"/>
</dbReference>
<keyword evidence="1 3" id="KW-0808">Transferase</keyword>
<evidence type="ECO:0000313" key="3">
    <source>
        <dbReference type="EMBL" id="MDI6099763.1"/>
    </source>
</evidence>
<evidence type="ECO:0000313" key="4">
    <source>
        <dbReference type="Proteomes" id="UP001241758"/>
    </source>
</evidence>
<reference evidence="3 4" key="1">
    <citation type="submission" date="2023-05" db="EMBL/GenBank/DDBJ databases">
        <title>Actinoplanes sp. NEAU-A12 genome sequencing.</title>
        <authorList>
            <person name="Wang Z.-S."/>
        </authorList>
    </citation>
    <scope>NUCLEOTIDE SEQUENCE [LARGE SCALE GENOMIC DNA]</scope>
    <source>
        <strain evidence="3 4">NEAU-A12</strain>
    </source>
</reference>
<organism evidence="3 4">
    <name type="scientific">Actinoplanes sandaracinus</name>
    <dbReference type="NCBI Taxonomy" id="3045177"/>
    <lineage>
        <taxon>Bacteria</taxon>
        <taxon>Bacillati</taxon>
        <taxon>Actinomycetota</taxon>
        <taxon>Actinomycetes</taxon>
        <taxon>Micromonosporales</taxon>
        <taxon>Micromonosporaceae</taxon>
        <taxon>Actinoplanes</taxon>
    </lineage>
</organism>
<dbReference type="InterPro" id="IPR001296">
    <property type="entry name" value="Glyco_trans_1"/>
</dbReference>
<gene>
    <name evidence="3" type="ORF">QLQ12_14260</name>
</gene>
<proteinExistence type="predicted"/>
<dbReference type="EC" id="2.4.-.-" evidence="3"/>
<dbReference type="PANTHER" id="PTHR12526">
    <property type="entry name" value="GLYCOSYLTRANSFERASE"/>
    <property type="match status" value="1"/>
</dbReference>
<evidence type="ECO:0000256" key="1">
    <source>
        <dbReference type="ARBA" id="ARBA00022679"/>
    </source>
</evidence>
<dbReference type="Proteomes" id="UP001241758">
    <property type="component" value="Unassembled WGS sequence"/>
</dbReference>
<keyword evidence="4" id="KW-1185">Reference proteome</keyword>
<protein>
    <submittedName>
        <fullName evidence="3">Glycosyltransferase</fullName>
        <ecNumber evidence="3">2.4.-.-</ecNumber>
    </submittedName>
</protein>
<dbReference type="Pfam" id="PF00534">
    <property type="entry name" value="Glycos_transf_1"/>
    <property type="match status" value="1"/>
</dbReference>
<accession>A0ABT6WJ55</accession>
<keyword evidence="3" id="KW-0328">Glycosyltransferase</keyword>
<evidence type="ECO:0000259" key="2">
    <source>
        <dbReference type="Pfam" id="PF00534"/>
    </source>
</evidence>
<dbReference type="GO" id="GO:0016757">
    <property type="term" value="F:glycosyltransferase activity"/>
    <property type="evidence" value="ECO:0007669"/>
    <property type="project" value="UniProtKB-KW"/>
</dbReference>
<name>A0ABT6WJ55_9ACTN</name>
<dbReference type="Gene3D" id="3.40.50.2000">
    <property type="entry name" value="Glycogen Phosphorylase B"/>
    <property type="match status" value="2"/>
</dbReference>
<feature type="domain" description="Glycosyl transferase family 1" evidence="2">
    <location>
        <begin position="209"/>
        <end position="364"/>
    </location>
</feature>
<sequence>MTAVAEHRDIFIVCNSVNELGGLTQWVHDISRLFTARGHRVRLIGVEPASDYRDFGSDLPYQTITLHADRLPRRRKAKGLGGLNPKRALRTRQRQRIFEHGVERLNEILRTASGPGAVVIAAQVWAGEWVVAADTTGMQVIGMSHESFEACRNSSRYRRVLKFYGQMDIHLSLTDADADAWAIAKPGMSNVGAMPNPLMTVPKTMPTLDEKTVVSLRRLSHDKGLDMLLEAWALVGPQHPDWSLKIFGAGPDEQALRTQARDLGFDDKLIFQGKTSDIDGALSSASIYALPSREEGFPIAVMEAMAYGLPTVAFDCAPGIRELIDDEVSGGLVVTAGNVPGFAAGLERLIKDRELRGRLGAAGRDSVRRFTPDSIVDRWESLFALLDR</sequence>
<dbReference type="RefSeq" id="WP_282760117.1">
    <property type="nucleotide sequence ID" value="NZ_JASCTH010000008.1"/>
</dbReference>
<dbReference type="SUPFAM" id="SSF53756">
    <property type="entry name" value="UDP-Glycosyltransferase/glycogen phosphorylase"/>
    <property type="match status" value="1"/>
</dbReference>
<comment type="caution">
    <text evidence="3">The sequence shown here is derived from an EMBL/GenBank/DDBJ whole genome shotgun (WGS) entry which is preliminary data.</text>
</comment>